<proteinExistence type="predicted"/>
<dbReference type="AlphaFoldDB" id="A0A6I4KRC2"/>
<dbReference type="Proteomes" id="UP000429555">
    <property type="component" value="Unassembled WGS sequence"/>
</dbReference>
<organism evidence="3 4">
    <name type="scientific">Pseudomonas xionganensis</name>
    <dbReference type="NCBI Taxonomy" id="2654845"/>
    <lineage>
        <taxon>Bacteria</taxon>
        <taxon>Pseudomonadati</taxon>
        <taxon>Pseudomonadota</taxon>
        <taxon>Gammaproteobacteria</taxon>
        <taxon>Pseudomonadales</taxon>
        <taxon>Pseudomonadaceae</taxon>
        <taxon>Pseudomonas</taxon>
    </lineage>
</organism>
<gene>
    <name evidence="3" type="ORF">GJV18_04930</name>
</gene>
<keyword evidence="3" id="KW-0413">Isomerase</keyword>
<dbReference type="RefSeq" id="WP_160343591.1">
    <property type="nucleotide sequence ID" value="NZ_WKJZ01000001.1"/>
</dbReference>
<evidence type="ECO:0000313" key="3">
    <source>
        <dbReference type="EMBL" id="MVW74654.1"/>
    </source>
</evidence>
<keyword evidence="1" id="KW-0732">Signal</keyword>
<evidence type="ECO:0000259" key="2">
    <source>
        <dbReference type="Pfam" id="PF13449"/>
    </source>
</evidence>
<dbReference type="SUPFAM" id="SSF63825">
    <property type="entry name" value="YWTD domain"/>
    <property type="match status" value="1"/>
</dbReference>
<feature type="chain" id="PRO_5026121942" evidence="1">
    <location>
        <begin position="18"/>
        <end position="327"/>
    </location>
</feature>
<evidence type="ECO:0000313" key="4">
    <source>
        <dbReference type="Proteomes" id="UP000429555"/>
    </source>
</evidence>
<dbReference type="InterPro" id="IPR027372">
    <property type="entry name" value="Phytase-like_dom"/>
</dbReference>
<feature type="domain" description="Phytase-like" evidence="2">
    <location>
        <begin position="39"/>
        <end position="185"/>
    </location>
</feature>
<dbReference type="Pfam" id="PF13449">
    <property type="entry name" value="Phytase-like"/>
    <property type="match status" value="1"/>
</dbReference>
<sequence length="327" mass="36184">MRRLLLALSLLALPALAEEPSLSELQLLSEHPVEGMSGGNLSGLAWCQDALWAVSDRVDERLYRLVGDEGVLQAEAQSFAAPPPPDIRLPWGLRMRNWVAGTLRGGHLDFEGLSCDAAGNRYLVSEARMSVLMLPVEGEPRWLSLPSSLLRQARASGMLLHYNSMFEGIAVDPSGERLWLAAERMRRGLLALQRQRSSWRCSGSCVMLSESGETVGPAALGGKVQPLDFSALAFYQDKLFTLERQAHRICRRQLGDAAVERCWSFAAVAVDESRRYPVAYGMAEALWVDKEGAWVGVDNGRFSRTDGESRPVVWRFVAPRGGWSSRQ</sequence>
<comment type="caution">
    <text evidence="3">The sequence shown here is derived from an EMBL/GenBank/DDBJ whole genome shotgun (WGS) entry which is preliminary data.</text>
</comment>
<evidence type="ECO:0000256" key="1">
    <source>
        <dbReference type="SAM" id="SignalP"/>
    </source>
</evidence>
<accession>A0A6I4KRC2</accession>
<feature type="signal peptide" evidence="1">
    <location>
        <begin position="1"/>
        <end position="17"/>
    </location>
</feature>
<dbReference type="EMBL" id="WKJZ01000001">
    <property type="protein sequence ID" value="MVW74654.1"/>
    <property type="molecule type" value="Genomic_DNA"/>
</dbReference>
<protein>
    <submittedName>
        <fullName evidence="3">DNA topoisomerase IV</fullName>
    </submittedName>
</protein>
<keyword evidence="4" id="KW-1185">Reference proteome</keyword>
<name>A0A6I4KRC2_9PSED</name>
<reference evidence="3 4" key="1">
    <citation type="submission" date="2019-11" db="EMBL/GenBank/DDBJ databases">
        <title>Pseudomonas flavidum sp. nov., isolated from Baiyang Lake.</title>
        <authorList>
            <person name="Zhao Y."/>
        </authorList>
    </citation>
    <scope>NUCLEOTIDE SEQUENCE [LARGE SCALE GENOMIC DNA]</scope>
    <source>
        <strain evidence="4">R-22-3 w-18</strain>
    </source>
</reference>
<dbReference type="GO" id="GO:0016853">
    <property type="term" value="F:isomerase activity"/>
    <property type="evidence" value="ECO:0007669"/>
    <property type="project" value="UniProtKB-KW"/>
</dbReference>